<dbReference type="GO" id="GO:0005886">
    <property type="term" value="C:plasma membrane"/>
    <property type="evidence" value="ECO:0007669"/>
    <property type="project" value="TreeGrafter"/>
</dbReference>
<keyword evidence="4 7" id="KW-1133">Transmembrane helix</keyword>
<evidence type="ECO:0000313" key="9">
    <source>
        <dbReference type="Proteomes" id="UP000196228"/>
    </source>
</evidence>
<accession>A0A1Y0HTC6</accession>
<evidence type="ECO:0000256" key="2">
    <source>
        <dbReference type="ARBA" id="ARBA00022692"/>
    </source>
</evidence>
<dbReference type="KEGG" id="cceu:CBR64_07760"/>
<evidence type="ECO:0000313" key="8">
    <source>
        <dbReference type="EMBL" id="ARU51397.1"/>
    </source>
</evidence>
<dbReference type="GO" id="GO:0051301">
    <property type="term" value="P:cell division"/>
    <property type="evidence" value="ECO:0007669"/>
    <property type="project" value="UniProtKB-KW"/>
</dbReference>
<evidence type="ECO:0000256" key="4">
    <source>
        <dbReference type="ARBA" id="ARBA00022989"/>
    </source>
</evidence>
<proteinExistence type="predicted"/>
<dbReference type="PANTHER" id="PTHR30474:SF3">
    <property type="entry name" value="PEPTIDOGLYCAN GLYCOSYLTRANSFERASE RODA"/>
    <property type="match status" value="1"/>
</dbReference>
<feature type="transmembrane region" description="Helical" evidence="7">
    <location>
        <begin position="238"/>
        <end position="255"/>
    </location>
</feature>
<feature type="region of interest" description="Disordered" evidence="6">
    <location>
        <begin position="443"/>
        <end position="551"/>
    </location>
</feature>
<keyword evidence="5 7" id="KW-0472">Membrane</keyword>
<feature type="transmembrane region" description="Helical" evidence="7">
    <location>
        <begin position="71"/>
        <end position="91"/>
    </location>
</feature>
<name>A0A1Y0HTC6_CELCE</name>
<feature type="compositionally biased region" description="Low complexity" evidence="6">
    <location>
        <begin position="484"/>
        <end position="504"/>
    </location>
</feature>
<keyword evidence="8" id="KW-0132">Cell division</keyword>
<feature type="transmembrane region" description="Helical" evidence="7">
    <location>
        <begin position="17"/>
        <end position="34"/>
    </location>
</feature>
<feature type="transmembrane region" description="Helical" evidence="7">
    <location>
        <begin position="46"/>
        <end position="64"/>
    </location>
</feature>
<dbReference type="GO" id="GO:0015648">
    <property type="term" value="F:lipid-linked peptidoglycan transporter activity"/>
    <property type="evidence" value="ECO:0007669"/>
    <property type="project" value="TreeGrafter"/>
</dbReference>
<feature type="transmembrane region" description="Helical" evidence="7">
    <location>
        <begin position="111"/>
        <end position="128"/>
    </location>
</feature>
<dbReference type="Proteomes" id="UP000196228">
    <property type="component" value="Chromosome"/>
</dbReference>
<comment type="subcellular location">
    <subcellularLocation>
        <location evidence="1">Membrane</location>
        <topology evidence="1">Multi-pass membrane protein</topology>
    </subcellularLocation>
</comment>
<reference evidence="8 9" key="1">
    <citation type="submission" date="2017-05" db="EMBL/GenBank/DDBJ databases">
        <authorList>
            <person name="Song R."/>
            <person name="Chenine A.L."/>
            <person name="Ruprecht R.M."/>
        </authorList>
    </citation>
    <scope>NUCLEOTIDE SEQUENCE [LARGE SCALE GENOMIC DNA]</scope>
    <source>
        <strain evidence="8 9">PSBB019</strain>
    </source>
</reference>
<dbReference type="Pfam" id="PF01098">
    <property type="entry name" value="FTSW_RODA_SPOVE"/>
    <property type="match status" value="1"/>
</dbReference>
<dbReference type="RefSeq" id="WP_087470443.1">
    <property type="nucleotide sequence ID" value="NZ_CP021383.1"/>
</dbReference>
<keyword evidence="3" id="KW-0133">Cell shape</keyword>
<feature type="transmembrane region" description="Helical" evidence="7">
    <location>
        <begin position="137"/>
        <end position="154"/>
    </location>
</feature>
<feature type="transmembrane region" description="Helical" evidence="7">
    <location>
        <begin position="383"/>
        <end position="404"/>
    </location>
</feature>
<feature type="transmembrane region" description="Helical" evidence="7">
    <location>
        <begin position="262"/>
        <end position="283"/>
    </location>
</feature>
<feature type="transmembrane region" description="Helical" evidence="7">
    <location>
        <begin position="166"/>
        <end position="194"/>
    </location>
</feature>
<feature type="transmembrane region" description="Helical" evidence="7">
    <location>
        <begin position="215"/>
        <end position="232"/>
    </location>
</feature>
<keyword evidence="2 7" id="KW-0812">Transmembrane</keyword>
<evidence type="ECO:0000256" key="1">
    <source>
        <dbReference type="ARBA" id="ARBA00004141"/>
    </source>
</evidence>
<evidence type="ECO:0000256" key="5">
    <source>
        <dbReference type="ARBA" id="ARBA00023136"/>
    </source>
</evidence>
<feature type="compositionally biased region" description="Basic and acidic residues" evidence="6">
    <location>
        <begin position="522"/>
        <end position="544"/>
    </location>
</feature>
<protein>
    <submittedName>
        <fullName evidence="8">Cell division protein</fullName>
    </submittedName>
</protein>
<dbReference type="GO" id="GO:0032153">
    <property type="term" value="C:cell division site"/>
    <property type="evidence" value="ECO:0007669"/>
    <property type="project" value="TreeGrafter"/>
</dbReference>
<sequence>MATVETTEVRPGRGAELGLLVLALALGIGAYALVGLQLTGELPGRFYVYSIGTVVLAGAAHLLLRFKAPYADPVILPIAVALNGIGLAMIFRLDLGSQVTGGTQDLAPRQLQWTALGILCAFAVIWFLRDHRTLRRYTYTAMIAGIVLVALPLVPGLGTRINGAQIWINVFGFSLQPAEFAKIAFAIFFAGYLVTNRDTLALAGPKVLGLQLPRLRDLGPIIIVWLVSLAILVFERDLGTSLLFFGLFVAMLYIATERVSWVVIGLILIAVGAVLAASTFGHVQARVDVWLHPFDAEIFGRSPGGSGQLVGGLFSLGNGGLFGTGWGAGYPRTVPYAFSDFIYASLGEELGLTGLIGILLAYLILVERGLRTAIGVRDGFGKLLAGGLAFVMAWQLFVVVGGITRIIPLTGLTMPFVAQGGSSLLANWLVVGLLLRISDDARRPSSLPVRGQVAPGGARTRPDSDPVEVVGSGAPAVGARPDDAPTTVGAPAAGPLTGPVTGPTRATTGVQPAVGQSGEVPGHPDELRTEVVRRPGADAAHPETDPWGGAR</sequence>
<dbReference type="InterPro" id="IPR001182">
    <property type="entry name" value="FtsW/RodA"/>
</dbReference>
<organism evidence="8 9">
    <name type="scientific">Cellulosimicrobium cellulans</name>
    <name type="common">Arthrobacter luteus</name>
    <dbReference type="NCBI Taxonomy" id="1710"/>
    <lineage>
        <taxon>Bacteria</taxon>
        <taxon>Bacillati</taxon>
        <taxon>Actinomycetota</taxon>
        <taxon>Actinomycetes</taxon>
        <taxon>Micrococcales</taxon>
        <taxon>Promicromonosporaceae</taxon>
        <taxon>Cellulosimicrobium</taxon>
    </lineage>
</organism>
<feature type="transmembrane region" description="Helical" evidence="7">
    <location>
        <begin position="416"/>
        <end position="435"/>
    </location>
</feature>
<dbReference type="AlphaFoldDB" id="A0A1Y0HTC6"/>
<dbReference type="PANTHER" id="PTHR30474">
    <property type="entry name" value="CELL CYCLE PROTEIN"/>
    <property type="match status" value="1"/>
</dbReference>
<keyword evidence="8" id="KW-0131">Cell cycle</keyword>
<feature type="transmembrane region" description="Helical" evidence="7">
    <location>
        <begin position="341"/>
        <end position="363"/>
    </location>
</feature>
<evidence type="ECO:0000256" key="3">
    <source>
        <dbReference type="ARBA" id="ARBA00022960"/>
    </source>
</evidence>
<dbReference type="GO" id="GO:0008360">
    <property type="term" value="P:regulation of cell shape"/>
    <property type="evidence" value="ECO:0007669"/>
    <property type="project" value="UniProtKB-KW"/>
</dbReference>
<evidence type="ECO:0000256" key="6">
    <source>
        <dbReference type="SAM" id="MobiDB-lite"/>
    </source>
</evidence>
<dbReference type="EMBL" id="CP021383">
    <property type="protein sequence ID" value="ARU51397.1"/>
    <property type="molecule type" value="Genomic_DNA"/>
</dbReference>
<evidence type="ECO:0000256" key="7">
    <source>
        <dbReference type="SAM" id="Phobius"/>
    </source>
</evidence>
<gene>
    <name evidence="8" type="ORF">CBR64_07760</name>
</gene>
<dbReference type="OrthoDB" id="9812661at2"/>